<dbReference type="EMBL" id="JBHSRS010000084">
    <property type="protein sequence ID" value="MFC6284688.1"/>
    <property type="molecule type" value="Genomic_DNA"/>
</dbReference>
<dbReference type="Pfam" id="PF03466">
    <property type="entry name" value="LysR_substrate"/>
    <property type="match status" value="1"/>
</dbReference>
<comment type="caution">
    <text evidence="6">The sequence shown here is derived from an EMBL/GenBank/DDBJ whole genome shotgun (WGS) entry which is preliminary data.</text>
</comment>
<dbReference type="InterPro" id="IPR050389">
    <property type="entry name" value="LysR-type_TF"/>
</dbReference>
<feature type="domain" description="HTH lysR-type" evidence="5">
    <location>
        <begin position="9"/>
        <end position="66"/>
    </location>
</feature>
<dbReference type="Gene3D" id="1.10.10.10">
    <property type="entry name" value="Winged helix-like DNA-binding domain superfamily/Winged helix DNA-binding domain"/>
    <property type="match status" value="1"/>
</dbReference>
<dbReference type="PANTHER" id="PTHR30118:SF15">
    <property type="entry name" value="TRANSCRIPTIONAL REGULATORY PROTEIN"/>
    <property type="match status" value="1"/>
</dbReference>
<keyword evidence="4" id="KW-0804">Transcription</keyword>
<gene>
    <name evidence="6" type="ORF">ACFQND_25965</name>
</gene>
<dbReference type="PRINTS" id="PR00039">
    <property type="entry name" value="HTHLYSR"/>
</dbReference>
<organism evidence="6 7">
    <name type="scientific">Polaromonas aquatica</name>
    <dbReference type="NCBI Taxonomy" id="332657"/>
    <lineage>
        <taxon>Bacteria</taxon>
        <taxon>Pseudomonadati</taxon>
        <taxon>Pseudomonadota</taxon>
        <taxon>Betaproteobacteria</taxon>
        <taxon>Burkholderiales</taxon>
        <taxon>Comamonadaceae</taxon>
        <taxon>Polaromonas</taxon>
    </lineage>
</organism>
<dbReference type="RefSeq" id="WP_371435183.1">
    <property type="nucleotide sequence ID" value="NZ_JBHSRS010000084.1"/>
</dbReference>
<sequence length="308" mass="34307">MKTLDTDMPQLSDLRVVLALIEDGTVTKAAVRLGVTQSALSYQVERMRKRFGDPLFVRVGNRMAATPFALRVAEPASRVLRIMEAEIGGIKSFDPLETRREFRIGMNELGALTLLPRLVKRLAELAPNARLMPVPVNAVNLSQLLESGDIDTAAGFFATSDTRLFQQRLYQRDYACVARRDHPSIGQSLSWREFGRAPKVHLGATPSTTTWLESQLRKGGHSLTVHMTSQYIAAIPFIVAASDLIAVIPRELYELFLPISAIKVVRLPKVIPAITIRQYWHPRLAGDPSIRFLRELVYAVAREPAIAA</sequence>
<accession>A0ABW1U532</accession>
<name>A0ABW1U532_9BURK</name>
<dbReference type="InterPro" id="IPR005119">
    <property type="entry name" value="LysR_subst-bd"/>
</dbReference>
<evidence type="ECO:0000259" key="5">
    <source>
        <dbReference type="PROSITE" id="PS50931"/>
    </source>
</evidence>
<evidence type="ECO:0000256" key="4">
    <source>
        <dbReference type="ARBA" id="ARBA00023163"/>
    </source>
</evidence>
<evidence type="ECO:0000256" key="2">
    <source>
        <dbReference type="ARBA" id="ARBA00023015"/>
    </source>
</evidence>
<dbReference type="PROSITE" id="PS50931">
    <property type="entry name" value="HTH_LYSR"/>
    <property type="match status" value="1"/>
</dbReference>
<keyword evidence="2" id="KW-0805">Transcription regulation</keyword>
<dbReference type="InterPro" id="IPR036388">
    <property type="entry name" value="WH-like_DNA-bd_sf"/>
</dbReference>
<evidence type="ECO:0000256" key="1">
    <source>
        <dbReference type="ARBA" id="ARBA00009437"/>
    </source>
</evidence>
<dbReference type="SUPFAM" id="SSF53850">
    <property type="entry name" value="Periplasmic binding protein-like II"/>
    <property type="match status" value="1"/>
</dbReference>
<comment type="similarity">
    <text evidence="1">Belongs to the LysR transcriptional regulatory family.</text>
</comment>
<dbReference type="Pfam" id="PF00126">
    <property type="entry name" value="HTH_1"/>
    <property type="match status" value="1"/>
</dbReference>
<keyword evidence="7" id="KW-1185">Reference proteome</keyword>
<protein>
    <submittedName>
        <fullName evidence="6">LysR family transcriptional regulator</fullName>
    </submittedName>
</protein>
<proteinExistence type="inferred from homology"/>
<evidence type="ECO:0000313" key="7">
    <source>
        <dbReference type="Proteomes" id="UP001596270"/>
    </source>
</evidence>
<dbReference type="InterPro" id="IPR000847">
    <property type="entry name" value="LysR_HTH_N"/>
</dbReference>
<dbReference type="InterPro" id="IPR036390">
    <property type="entry name" value="WH_DNA-bd_sf"/>
</dbReference>
<evidence type="ECO:0000256" key="3">
    <source>
        <dbReference type="ARBA" id="ARBA00023125"/>
    </source>
</evidence>
<dbReference type="Proteomes" id="UP001596270">
    <property type="component" value="Unassembled WGS sequence"/>
</dbReference>
<reference evidence="7" key="1">
    <citation type="journal article" date="2019" name="Int. J. Syst. Evol. Microbiol.">
        <title>The Global Catalogue of Microorganisms (GCM) 10K type strain sequencing project: providing services to taxonomists for standard genome sequencing and annotation.</title>
        <authorList>
            <consortium name="The Broad Institute Genomics Platform"/>
            <consortium name="The Broad Institute Genome Sequencing Center for Infectious Disease"/>
            <person name="Wu L."/>
            <person name="Ma J."/>
        </authorList>
    </citation>
    <scope>NUCLEOTIDE SEQUENCE [LARGE SCALE GENOMIC DNA]</scope>
    <source>
        <strain evidence="7">CCUG 39402</strain>
    </source>
</reference>
<dbReference type="SUPFAM" id="SSF46785">
    <property type="entry name" value="Winged helix' DNA-binding domain"/>
    <property type="match status" value="1"/>
</dbReference>
<keyword evidence="3" id="KW-0238">DNA-binding</keyword>
<evidence type="ECO:0000313" key="6">
    <source>
        <dbReference type="EMBL" id="MFC6284688.1"/>
    </source>
</evidence>
<dbReference type="PANTHER" id="PTHR30118">
    <property type="entry name" value="HTH-TYPE TRANSCRIPTIONAL REGULATOR LEUO-RELATED"/>
    <property type="match status" value="1"/>
</dbReference>
<dbReference type="Gene3D" id="3.40.190.10">
    <property type="entry name" value="Periplasmic binding protein-like II"/>
    <property type="match status" value="2"/>
</dbReference>